<name>A0AAV3RWU2_LITER</name>
<keyword evidence="12" id="KW-1185">Reference proteome</keyword>
<dbReference type="SUPFAM" id="SSF46689">
    <property type="entry name" value="Homeodomain-like"/>
    <property type="match status" value="1"/>
</dbReference>
<accession>A0AAV3RWU2</accession>
<evidence type="ECO:0000256" key="7">
    <source>
        <dbReference type="ARBA" id="ARBA00023242"/>
    </source>
</evidence>
<proteinExistence type="predicted"/>
<evidence type="ECO:0000256" key="6">
    <source>
        <dbReference type="ARBA" id="ARBA00023163"/>
    </source>
</evidence>
<dbReference type="SMART" id="SM00717">
    <property type="entry name" value="SANT"/>
    <property type="match status" value="2"/>
</dbReference>
<dbReference type="PANTHER" id="PTHR47995:SF18">
    <property type="entry name" value="TRANSCRIPTION FACTOR MYB65"/>
    <property type="match status" value="1"/>
</dbReference>
<dbReference type="Pfam" id="PF00249">
    <property type="entry name" value="Myb_DNA-binding"/>
    <property type="match status" value="2"/>
</dbReference>
<keyword evidence="3" id="KW-0805">Transcription regulation</keyword>
<keyword evidence="4 11" id="KW-0238">DNA-binding</keyword>
<evidence type="ECO:0000313" key="11">
    <source>
        <dbReference type="EMBL" id="GAA0186201.1"/>
    </source>
</evidence>
<organism evidence="11 12">
    <name type="scientific">Lithospermum erythrorhizon</name>
    <name type="common">Purple gromwell</name>
    <name type="synonym">Lithospermum officinale var. erythrorhizon</name>
    <dbReference type="NCBI Taxonomy" id="34254"/>
    <lineage>
        <taxon>Eukaryota</taxon>
        <taxon>Viridiplantae</taxon>
        <taxon>Streptophyta</taxon>
        <taxon>Embryophyta</taxon>
        <taxon>Tracheophyta</taxon>
        <taxon>Spermatophyta</taxon>
        <taxon>Magnoliopsida</taxon>
        <taxon>eudicotyledons</taxon>
        <taxon>Gunneridae</taxon>
        <taxon>Pentapetalae</taxon>
        <taxon>asterids</taxon>
        <taxon>lamiids</taxon>
        <taxon>Boraginales</taxon>
        <taxon>Boraginaceae</taxon>
        <taxon>Boraginoideae</taxon>
        <taxon>Lithospermeae</taxon>
        <taxon>Lithospermum</taxon>
    </lineage>
</organism>
<dbReference type="GO" id="GO:0003700">
    <property type="term" value="F:DNA-binding transcription factor activity"/>
    <property type="evidence" value="ECO:0007669"/>
    <property type="project" value="UniProtKB-ARBA"/>
</dbReference>
<keyword evidence="6" id="KW-0804">Transcription</keyword>
<feature type="domain" description="Myb-like" evidence="9">
    <location>
        <begin position="89"/>
        <end position="139"/>
    </location>
</feature>
<comment type="caution">
    <text evidence="11">The sequence shown here is derived from an EMBL/GenBank/DDBJ whole genome shotgun (WGS) entry which is preliminary data.</text>
</comment>
<dbReference type="Proteomes" id="UP001454036">
    <property type="component" value="Unassembled WGS sequence"/>
</dbReference>
<evidence type="ECO:0000256" key="3">
    <source>
        <dbReference type="ARBA" id="ARBA00023015"/>
    </source>
</evidence>
<dbReference type="Gene3D" id="1.10.10.60">
    <property type="entry name" value="Homeodomain-like"/>
    <property type="match status" value="2"/>
</dbReference>
<dbReference type="InterPro" id="IPR017930">
    <property type="entry name" value="Myb_dom"/>
</dbReference>
<dbReference type="InterPro" id="IPR009057">
    <property type="entry name" value="Homeodomain-like_sf"/>
</dbReference>
<feature type="domain" description="HTH myb-type" evidence="10">
    <location>
        <begin position="39"/>
        <end position="88"/>
    </location>
</feature>
<comment type="subcellular location">
    <subcellularLocation>
        <location evidence="1">Nucleus</location>
    </subcellularLocation>
</comment>
<dbReference type="CDD" id="cd00167">
    <property type="entry name" value="SANT"/>
    <property type="match status" value="2"/>
</dbReference>
<dbReference type="GO" id="GO:0005634">
    <property type="term" value="C:nucleus"/>
    <property type="evidence" value="ECO:0007669"/>
    <property type="project" value="UniProtKB-SubCell"/>
</dbReference>
<evidence type="ECO:0000256" key="8">
    <source>
        <dbReference type="SAM" id="MobiDB-lite"/>
    </source>
</evidence>
<keyword evidence="7" id="KW-0539">Nucleus</keyword>
<dbReference type="FunFam" id="1.10.10.60:FF:000404">
    <property type="entry name" value="Transcription factor MYB97"/>
    <property type="match status" value="1"/>
</dbReference>
<dbReference type="EMBL" id="BAABME010013465">
    <property type="protein sequence ID" value="GAA0186201.1"/>
    <property type="molecule type" value="Genomic_DNA"/>
</dbReference>
<feature type="domain" description="Myb-like" evidence="9">
    <location>
        <begin position="36"/>
        <end position="88"/>
    </location>
</feature>
<gene>
    <name evidence="11" type="ORF">LIER_33489</name>
</gene>
<sequence>MGLNKCKTNESDDEVLSPDSPVIGEGSSSGGDSSEGTMLKKGPWTSAEDAILVEYVKKHGEGNWNSVQKYSGLSRCGKSCRLRWANHLRPNLKKGAFTAEEEHLIIELHAKMGNKWARMAAHLPGRTDNEIKNYWNTRIKRLQRAGLPLYPPELCPQAFQENQQNLNDDTLNSGENILDPLETYSYDIPGFMFGNIRTTPPFFPYIPPLPEFSPASTLVEGLGSPQLYGFSPPMRTCHKRFREPEQLLSQYGYDILSQYDRDQGDDCRSKGSQQHNICFANPSSIIKDLSNFGANQGSQPFLTGNFSASTPMIGAVKLELPSLQYPDTTLDEWFPNPSLPQLESVDSLIQSTPGTTQSDCPSPRSSGLLEALVYEGKALTITKDPSSERSSNSSVVTPKDLTNCSPFKTSSTEYEVYNKSNLPFGNSPAYTFSNCTPISASKCLQEENLPTEGFSGVNLKSEPMSYSWDFDEGEKESSTELNYLRPDAILGSCWLGESTSCRKGQGTMTDVIATLLGDNKSTDFRNTASGTSTPVNSFGFGSCPCNISSLSHF</sequence>
<feature type="region of interest" description="Disordered" evidence="8">
    <location>
        <begin position="1"/>
        <end position="41"/>
    </location>
</feature>
<evidence type="ECO:0000256" key="2">
    <source>
        <dbReference type="ARBA" id="ARBA00022737"/>
    </source>
</evidence>
<reference evidence="11 12" key="1">
    <citation type="submission" date="2024-01" db="EMBL/GenBank/DDBJ databases">
        <title>The complete chloroplast genome sequence of Lithospermum erythrorhizon: insights into the phylogenetic relationship among Boraginaceae species and the maternal lineages of purple gromwells.</title>
        <authorList>
            <person name="Okada T."/>
            <person name="Watanabe K."/>
        </authorList>
    </citation>
    <scope>NUCLEOTIDE SEQUENCE [LARGE SCALE GENOMIC DNA]</scope>
</reference>
<dbReference type="PROSITE" id="PS51294">
    <property type="entry name" value="HTH_MYB"/>
    <property type="match status" value="2"/>
</dbReference>
<dbReference type="PROSITE" id="PS50090">
    <property type="entry name" value="MYB_LIKE"/>
    <property type="match status" value="2"/>
</dbReference>
<evidence type="ECO:0000256" key="5">
    <source>
        <dbReference type="ARBA" id="ARBA00023159"/>
    </source>
</evidence>
<evidence type="ECO:0000259" key="10">
    <source>
        <dbReference type="PROSITE" id="PS51294"/>
    </source>
</evidence>
<dbReference type="GO" id="GO:0080092">
    <property type="term" value="P:regulation of pollen tube growth"/>
    <property type="evidence" value="ECO:0007669"/>
    <property type="project" value="UniProtKB-ARBA"/>
</dbReference>
<keyword evidence="5" id="KW-0010">Activator</keyword>
<feature type="domain" description="HTH myb-type" evidence="10">
    <location>
        <begin position="89"/>
        <end position="143"/>
    </location>
</feature>
<feature type="compositionally biased region" description="Low complexity" evidence="8">
    <location>
        <begin position="24"/>
        <end position="36"/>
    </location>
</feature>
<protein>
    <submittedName>
        <fullName evidence="11">DNA-binding transcription factor</fullName>
    </submittedName>
</protein>
<dbReference type="InterPro" id="IPR001005">
    <property type="entry name" value="SANT/Myb"/>
</dbReference>
<dbReference type="GO" id="GO:0090406">
    <property type="term" value="C:pollen tube"/>
    <property type="evidence" value="ECO:0007669"/>
    <property type="project" value="UniProtKB-ARBA"/>
</dbReference>
<evidence type="ECO:0000259" key="9">
    <source>
        <dbReference type="PROSITE" id="PS50090"/>
    </source>
</evidence>
<dbReference type="GO" id="GO:0003677">
    <property type="term" value="F:DNA binding"/>
    <property type="evidence" value="ECO:0007669"/>
    <property type="project" value="UniProtKB-KW"/>
</dbReference>
<evidence type="ECO:0000256" key="1">
    <source>
        <dbReference type="ARBA" id="ARBA00004123"/>
    </source>
</evidence>
<dbReference type="AlphaFoldDB" id="A0AAV3RWU2"/>
<evidence type="ECO:0000256" key="4">
    <source>
        <dbReference type="ARBA" id="ARBA00023125"/>
    </source>
</evidence>
<keyword evidence="2" id="KW-0677">Repeat</keyword>
<evidence type="ECO:0000313" key="12">
    <source>
        <dbReference type="Proteomes" id="UP001454036"/>
    </source>
</evidence>
<dbReference type="FunFam" id="1.10.10.60:FF:000001">
    <property type="entry name" value="MYB-related transcription factor"/>
    <property type="match status" value="1"/>
</dbReference>
<dbReference type="PANTHER" id="PTHR47995">
    <property type="entry name" value="TRANSCRIPTION FACTOR MYB33-RELATED"/>
    <property type="match status" value="1"/>
</dbReference>
<dbReference type="GO" id="GO:0048235">
    <property type="term" value="P:pollen sperm cell differentiation"/>
    <property type="evidence" value="ECO:0007669"/>
    <property type="project" value="UniProtKB-ARBA"/>
</dbReference>